<dbReference type="InterPro" id="IPR042171">
    <property type="entry name" value="Acyl-CoA_hotdog"/>
</dbReference>
<evidence type="ECO:0000313" key="3">
    <source>
        <dbReference type="EMBL" id="MBA0124594.1"/>
    </source>
</evidence>
<feature type="domain" description="Acyl-CoA thioesterase-like N-terminal HotDog" evidence="1">
    <location>
        <begin position="29"/>
        <end position="115"/>
    </location>
</feature>
<dbReference type="EMBL" id="JACCKD010000001">
    <property type="protein sequence ID" value="MBA0124594.1"/>
    <property type="molecule type" value="Genomic_DNA"/>
</dbReference>
<dbReference type="InterPro" id="IPR029069">
    <property type="entry name" value="HotDog_dom_sf"/>
</dbReference>
<sequence length="283" mass="30138">MTTADTPVAFAEACHPRSLGDGTFTATLRSEWSIGGHPHGGFIMALLARTATSVLSGHTELGGDPLAVSAEFLRATELGPVLLRTELRKAGRRTTVVGVRLEQRGRSCVEAHVLLGRLPEQRATSAELPVLAAEPPANAITLADHLGDGVFRLAQDCEVRIDASTAGFLTGKKGRPAGTADPSSSLRMRLWARPRSADVDVYFALLAGDINPPVPFNLGRKGWSPTVQMTSYLRTTPAPGWMRIQVDCEAVYGNWFDSSATVLDSAGQLICQSRQLAITPGPA</sequence>
<dbReference type="PANTHER" id="PTHR38110">
    <property type="entry name" value="CHROMOSOME 23, WHOLE GENOME SHOTGUN SEQUENCE"/>
    <property type="match status" value="1"/>
</dbReference>
<evidence type="ECO:0000313" key="4">
    <source>
        <dbReference type="Proteomes" id="UP000582974"/>
    </source>
</evidence>
<dbReference type="InterPro" id="IPR049450">
    <property type="entry name" value="ACOT8-like_C"/>
</dbReference>
<dbReference type="InterPro" id="IPR052389">
    <property type="entry name" value="Sec_Metab_Biosynth-Assoc"/>
</dbReference>
<accession>A0A837ZWS9</accession>
<gene>
    <name evidence="3" type="ORF">H0B56_03465</name>
</gene>
<protein>
    <submittedName>
        <fullName evidence="3">Thioesterase family protein</fullName>
    </submittedName>
</protein>
<dbReference type="PANTHER" id="PTHR38110:SF1">
    <property type="entry name" value="THIOESTERASE DOMAIN-CONTAINING PROTEIN"/>
    <property type="match status" value="1"/>
</dbReference>
<name>A0A837ZWS9_9PSEU</name>
<dbReference type="RefSeq" id="WP_180891437.1">
    <property type="nucleotide sequence ID" value="NZ_JACCKD010000001.1"/>
</dbReference>
<dbReference type="AlphaFoldDB" id="A0A837ZWS9"/>
<organism evidence="3 4">
    <name type="scientific">Haloechinothrix aidingensis</name>
    <dbReference type="NCBI Taxonomy" id="2752311"/>
    <lineage>
        <taxon>Bacteria</taxon>
        <taxon>Bacillati</taxon>
        <taxon>Actinomycetota</taxon>
        <taxon>Actinomycetes</taxon>
        <taxon>Pseudonocardiales</taxon>
        <taxon>Pseudonocardiaceae</taxon>
        <taxon>Haloechinothrix</taxon>
    </lineage>
</organism>
<dbReference type="Proteomes" id="UP000582974">
    <property type="component" value="Unassembled WGS sequence"/>
</dbReference>
<proteinExistence type="predicted"/>
<keyword evidence="4" id="KW-1185">Reference proteome</keyword>
<evidence type="ECO:0000259" key="2">
    <source>
        <dbReference type="Pfam" id="PF20789"/>
    </source>
</evidence>
<reference evidence="3 4" key="1">
    <citation type="submission" date="2020-07" db="EMBL/GenBank/DDBJ databases">
        <title>Genome of Haloechinothrix sp.</title>
        <authorList>
            <person name="Tang S.-K."/>
            <person name="Yang L."/>
            <person name="Zhu W.-Y."/>
        </authorList>
    </citation>
    <scope>NUCLEOTIDE SEQUENCE [LARGE SCALE GENOMIC DNA]</scope>
    <source>
        <strain evidence="3 4">YIM 98757</strain>
    </source>
</reference>
<dbReference type="Gene3D" id="2.40.160.210">
    <property type="entry name" value="Acyl-CoA thioesterase, double hotdog domain"/>
    <property type="match status" value="1"/>
</dbReference>
<dbReference type="SUPFAM" id="SSF54637">
    <property type="entry name" value="Thioesterase/thiol ester dehydrase-isomerase"/>
    <property type="match status" value="2"/>
</dbReference>
<evidence type="ECO:0000259" key="1">
    <source>
        <dbReference type="Pfam" id="PF13622"/>
    </source>
</evidence>
<comment type="caution">
    <text evidence="3">The sequence shown here is derived from an EMBL/GenBank/DDBJ whole genome shotgun (WGS) entry which is preliminary data.</text>
</comment>
<dbReference type="Pfam" id="PF20789">
    <property type="entry name" value="4HBT_3C"/>
    <property type="match status" value="1"/>
</dbReference>
<feature type="domain" description="Acyl-CoA thioesterase-like C-terminal" evidence="2">
    <location>
        <begin position="143"/>
        <end position="278"/>
    </location>
</feature>
<dbReference type="Pfam" id="PF13622">
    <property type="entry name" value="4HBT_3"/>
    <property type="match status" value="1"/>
</dbReference>
<dbReference type="InterPro" id="IPR049449">
    <property type="entry name" value="TesB_ACOT8-like_N"/>
</dbReference>